<evidence type="ECO:0000256" key="11">
    <source>
        <dbReference type="ARBA" id="ARBA00022737"/>
    </source>
</evidence>
<evidence type="ECO:0000256" key="23">
    <source>
        <dbReference type="PROSITE-ProRule" id="PRU00076"/>
    </source>
</evidence>
<dbReference type="GO" id="GO:0005615">
    <property type="term" value="C:extracellular space"/>
    <property type="evidence" value="ECO:0007669"/>
    <property type="project" value="TreeGrafter"/>
</dbReference>
<reference evidence="28" key="2">
    <citation type="submission" date="2025-09" db="UniProtKB">
        <authorList>
            <consortium name="Ensembl"/>
        </authorList>
    </citation>
    <scope>IDENTIFICATION</scope>
</reference>
<proteinExistence type="predicted"/>
<dbReference type="InterPro" id="IPR017857">
    <property type="entry name" value="Coagulation_fac-like_Gla_dom"/>
</dbReference>
<dbReference type="SMART" id="SM00181">
    <property type="entry name" value="EGF"/>
    <property type="match status" value="2"/>
</dbReference>
<keyword evidence="5" id="KW-0964">Secreted</keyword>
<evidence type="ECO:0000256" key="22">
    <source>
        <dbReference type="PIRSR" id="PIRSR001143-1"/>
    </source>
</evidence>
<dbReference type="GeneTree" id="ENSGT00940000157694"/>
<dbReference type="Pfam" id="PF00008">
    <property type="entry name" value="EGF"/>
    <property type="match status" value="1"/>
</dbReference>
<dbReference type="InterPro" id="IPR012224">
    <property type="entry name" value="Pept_S1A_FX"/>
</dbReference>
<dbReference type="InterPro" id="IPR018114">
    <property type="entry name" value="TRYPSIN_HIS"/>
</dbReference>
<dbReference type="Gene3D" id="2.40.10.10">
    <property type="entry name" value="Trypsin-like serine proteases"/>
    <property type="match status" value="2"/>
</dbReference>
<protein>
    <recommendedName>
        <fullName evidence="20">Coagulation factor X</fullName>
        <ecNumber evidence="3">3.4.21.6</ecNumber>
    </recommendedName>
    <alternativeName>
        <fullName evidence="21">Stuart factor</fullName>
    </alternativeName>
</protein>
<evidence type="ECO:0000259" key="25">
    <source>
        <dbReference type="PROSITE" id="PS50026"/>
    </source>
</evidence>
<evidence type="ECO:0000256" key="21">
    <source>
        <dbReference type="ARBA" id="ARBA00041550"/>
    </source>
</evidence>
<feature type="domain" description="Gla" evidence="27">
    <location>
        <begin position="52"/>
        <end position="98"/>
    </location>
</feature>
<feature type="domain" description="Peptidase S1" evidence="26">
    <location>
        <begin position="244"/>
        <end position="476"/>
    </location>
</feature>
<dbReference type="CDD" id="cd00190">
    <property type="entry name" value="Tryp_SPc"/>
    <property type="match status" value="1"/>
</dbReference>
<evidence type="ECO:0000256" key="4">
    <source>
        <dbReference type="ARBA" id="ARBA00022479"/>
    </source>
</evidence>
<keyword evidence="8" id="KW-0165">Cleavage on pair of basic residues</keyword>
<dbReference type="InterPro" id="IPR000294">
    <property type="entry name" value="GLA_domain"/>
</dbReference>
<evidence type="ECO:0000256" key="20">
    <source>
        <dbReference type="ARBA" id="ARBA00040873"/>
    </source>
</evidence>
<keyword evidence="17 23" id="KW-1015">Disulfide bond</keyword>
<evidence type="ECO:0000256" key="5">
    <source>
        <dbReference type="ARBA" id="ARBA00022525"/>
    </source>
</evidence>
<keyword evidence="9" id="KW-0356">Hemostasis</keyword>
<dbReference type="PROSITE" id="PS50998">
    <property type="entry name" value="GLA_2"/>
    <property type="match status" value="1"/>
</dbReference>
<evidence type="ECO:0000256" key="12">
    <source>
        <dbReference type="ARBA" id="ARBA00022801"/>
    </source>
</evidence>
<evidence type="ECO:0000256" key="14">
    <source>
        <dbReference type="ARBA" id="ARBA00022837"/>
    </source>
</evidence>
<dbReference type="GO" id="GO:0006508">
    <property type="term" value="P:proteolysis"/>
    <property type="evidence" value="ECO:0007669"/>
    <property type="project" value="UniProtKB-KW"/>
</dbReference>
<dbReference type="PRINTS" id="PR00722">
    <property type="entry name" value="CHYMOTRYPSIN"/>
</dbReference>
<keyword evidence="7 24" id="KW-0645">Protease</keyword>
<dbReference type="SUPFAM" id="SSF50494">
    <property type="entry name" value="Trypsin-like serine proteases"/>
    <property type="match status" value="1"/>
</dbReference>
<dbReference type="GO" id="GO:0007596">
    <property type="term" value="P:blood coagulation"/>
    <property type="evidence" value="ECO:0007669"/>
    <property type="project" value="UniProtKB-KW"/>
</dbReference>
<dbReference type="InterPro" id="IPR001254">
    <property type="entry name" value="Trypsin_dom"/>
</dbReference>
<dbReference type="FunFam" id="2.40.10.10:FF:000013">
    <property type="entry name" value="Coagulation factor X"/>
    <property type="match status" value="1"/>
</dbReference>
<dbReference type="AlphaFoldDB" id="A0A8C6GKD3"/>
<evidence type="ECO:0000256" key="13">
    <source>
        <dbReference type="ARBA" id="ARBA00022825"/>
    </source>
</evidence>
<dbReference type="InterPro" id="IPR001314">
    <property type="entry name" value="Peptidase_S1A"/>
</dbReference>
<dbReference type="Gene3D" id="4.10.740.10">
    <property type="entry name" value="Coagulation Factor IX"/>
    <property type="match status" value="1"/>
</dbReference>
<evidence type="ECO:0000256" key="19">
    <source>
        <dbReference type="ARBA" id="ARBA00023278"/>
    </source>
</evidence>
<keyword evidence="16" id="KW-0865">Zymogen</keyword>
<reference evidence="28" key="1">
    <citation type="submission" date="2025-08" db="UniProtKB">
        <authorList>
            <consortium name="Ensembl"/>
        </authorList>
    </citation>
    <scope>IDENTIFICATION</scope>
</reference>
<evidence type="ECO:0000259" key="27">
    <source>
        <dbReference type="PROSITE" id="PS50998"/>
    </source>
</evidence>
<keyword evidence="13 24" id="KW-0720">Serine protease</keyword>
<dbReference type="InterPro" id="IPR001881">
    <property type="entry name" value="EGF-like_Ca-bd_dom"/>
</dbReference>
<feature type="active site" description="Charge relay system" evidence="22">
    <location>
        <position position="331"/>
    </location>
</feature>
<keyword evidence="18" id="KW-0325">Glycoprotein</keyword>
<evidence type="ECO:0000256" key="16">
    <source>
        <dbReference type="ARBA" id="ARBA00023145"/>
    </source>
</evidence>
<evidence type="ECO:0000313" key="28">
    <source>
        <dbReference type="Ensembl" id="ENSMSIP00000007478.1"/>
    </source>
</evidence>
<dbReference type="FunFam" id="2.10.25.10:FF:000162">
    <property type="entry name" value="Coagulation factor X (Predicted)"/>
    <property type="match status" value="1"/>
</dbReference>
<dbReference type="PROSITE" id="PS00135">
    <property type="entry name" value="TRYPSIN_SER"/>
    <property type="match status" value="1"/>
</dbReference>
<feature type="active site" description="Charge relay system" evidence="22">
    <location>
        <position position="428"/>
    </location>
</feature>
<dbReference type="FunFam" id="4.10.740.10:FF:000001">
    <property type="entry name" value="vitamin K-dependent protein S"/>
    <property type="match status" value="1"/>
</dbReference>
<name>A0A8C6GKD3_MUSSI</name>
<dbReference type="Pfam" id="PF14670">
    <property type="entry name" value="FXa_inhibition"/>
    <property type="match status" value="1"/>
</dbReference>
<evidence type="ECO:0000256" key="24">
    <source>
        <dbReference type="RuleBase" id="RU363034"/>
    </source>
</evidence>
<dbReference type="InterPro" id="IPR018097">
    <property type="entry name" value="EGF_Ca-bd_CS"/>
</dbReference>
<sequence length="493" mass="55226">MPVTATAVLDHTMGSLVQLSLLCVVLASLLLPGKGVFINRELANNVLARTRRANSFFEEFKKGNLERECMEEICSYEEVREIFEDDEKTKEYWTKYKDGDQCESSPCQNQGACRDGIGGYTCTCSEGFEGKNCELFVRKLCRLDNGDCDQFCREEQNSVVCSCASGYFLGNDGKSCISTAPFPCGKITTGRRKRSVALNTSDSELDLEDPLLDEDFLSPTENPIELLNLNETQPERSSDDLVRIVGGRECKDGECPWQALLINEDNEGFCGGTILNEFYILTAAHCLHQARRFKVRVGDRNTEKEEGNEMVHEVDVVIKHNKFQRDTYDYDIAVLRLKTPITFRMNVAPACLPQKDWAESTLMTQKTGIVSGFGRTHEKGRQSNILKMLEVPYVDRNTCKLSTSFSITQNMFCAGYEAKLEDACQGDSGGPHVTQFKNTYYVTGIVSWGEGCARKGKYGIYTKVTTFLKWIDRSMKARVGPTAETPRTAGPPN</sequence>
<evidence type="ECO:0000256" key="6">
    <source>
        <dbReference type="ARBA" id="ARBA00022536"/>
    </source>
</evidence>
<dbReference type="InterPro" id="IPR033116">
    <property type="entry name" value="TRYPSIN_SER"/>
</dbReference>
<dbReference type="Pfam" id="PF00594">
    <property type="entry name" value="Gla"/>
    <property type="match status" value="1"/>
</dbReference>
<dbReference type="PROSITE" id="PS00134">
    <property type="entry name" value="TRYPSIN_HIS"/>
    <property type="match status" value="1"/>
</dbReference>
<keyword evidence="4" id="KW-0301">Gamma-carboxyglutamic acid</keyword>
<dbReference type="PIRSF" id="PIRSF001143">
    <property type="entry name" value="Factor_X"/>
    <property type="match status" value="1"/>
</dbReference>
<comment type="caution">
    <text evidence="23">Lacks conserved residue(s) required for the propagation of feature annotation.</text>
</comment>
<dbReference type="InterPro" id="IPR035972">
    <property type="entry name" value="GLA-like_dom_SF"/>
</dbReference>
<dbReference type="InterPro" id="IPR000742">
    <property type="entry name" value="EGF"/>
</dbReference>
<keyword evidence="29" id="KW-1185">Reference proteome</keyword>
<dbReference type="PROSITE" id="PS00010">
    <property type="entry name" value="ASX_HYDROXYL"/>
    <property type="match status" value="1"/>
</dbReference>
<dbReference type="PROSITE" id="PS50026">
    <property type="entry name" value="EGF_3"/>
    <property type="match status" value="1"/>
</dbReference>
<dbReference type="PROSITE" id="PS00011">
    <property type="entry name" value="GLA_1"/>
    <property type="match status" value="1"/>
</dbReference>
<accession>A0A8C6GKD3</accession>
<dbReference type="PROSITE" id="PS50240">
    <property type="entry name" value="TRYPSIN_DOM"/>
    <property type="match status" value="1"/>
</dbReference>
<dbReference type="InterPro" id="IPR043504">
    <property type="entry name" value="Peptidase_S1_PA_chymotrypsin"/>
</dbReference>
<evidence type="ECO:0000256" key="18">
    <source>
        <dbReference type="ARBA" id="ARBA00023180"/>
    </source>
</evidence>
<dbReference type="GO" id="GO:0004252">
    <property type="term" value="F:serine-type endopeptidase activity"/>
    <property type="evidence" value="ECO:0007669"/>
    <property type="project" value="UniProtKB-EC"/>
</dbReference>
<organism evidence="28 29">
    <name type="scientific">Mus spicilegus</name>
    <name type="common">Mound-building mouse</name>
    <dbReference type="NCBI Taxonomy" id="10103"/>
    <lineage>
        <taxon>Eukaryota</taxon>
        <taxon>Metazoa</taxon>
        <taxon>Chordata</taxon>
        <taxon>Craniata</taxon>
        <taxon>Vertebrata</taxon>
        <taxon>Euteleostomi</taxon>
        <taxon>Mammalia</taxon>
        <taxon>Eutheria</taxon>
        <taxon>Euarchontoglires</taxon>
        <taxon>Glires</taxon>
        <taxon>Rodentia</taxon>
        <taxon>Myomorpha</taxon>
        <taxon>Muroidea</taxon>
        <taxon>Muridae</taxon>
        <taxon>Murinae</taxon>
        <taxon>Mus</taxon>
        <taxon>Mus</taxon>
    </lineage>
</organism>
<evidence type="ECO:0000256" key="17">
    <source>
        <dbReference type="ARBA" id="ARBA00023157"/>
    </source>
</evidence>
<dbReference type="PROSITE" id="PS01186">
    <property type="entry name" value="EGF_2"/>
    <property type="match status" value="1"/>
</dbReference>
<keyword evidence="19" id="KW-0379">Hydroxylation</keyword>
<dbReference type="SMART" id="SM00069">
    <property type="entry name" value="GLA"/>
    <property type="match status" value="1"/>
</dbReference>
<dbReference type="Gene3D" id="2.10.25.10">
    <property type="entry name" value="Laminin"/>
    <property type="match status" value="2"/>
</dbReference>
<keyword evidence="15" id="KW-0094">Blood coagulation</keyword>
<comment type="subcellular location">
    <subcellularLocation>
        <location evidence="2">Secreted</location>
    </subcellularLocation>
</comment>
<comment type="catalytic activity">
    <reaction evidence="1">
        <text>Selective cleavage of Arg-|-Thr and then Arg-|-Ile bonds in prothrombin to form thrombin.</text>
        <dbReference type="EC" id="3.4.21.6"/>
    </reaction>
</comment>
<feature type="domain" description="EGF-like" evidence="25">
    <location>
        <begin position="98"/>
        <end position="134"/>
    </location>
</feature>
<dbReference type="SMART" id="SM00179">
    <property type="entry name" value="EGF_CA"/>
    <property type="match status" value="1"/>
</dbReference>
<dbReference type="GO" id="GO:0005509">
    <property type="term" value="F:calcium ion binding"/>
    <property type="evidence" value="ECO:0007669"/>
    <property type="project" value="InterPro"/>
</dbReference>
<evidence type="ECO:0000259" key="26">
    <source>
        <dbReference type="PROSITE" id="PS50240"/>
    </source>
</evidence>
<keyword evidence="6 23" id="KW-0245">EGF-like domain</keyword>
<keyword evidence="11" id="KW-0677">Repeat</keyword>
<evidence type="ECO:0000256" key="15">
    <source>
        <dbReference type="ARBA" id="ARBA00023084"/>
    </source>
</evidence>
<evidence type="ECO:0000256" key="3">
    <source>
        <dbReference type="ARBA" id="ARBA00012181"/>
    </source>
</evidence>
<dbReference type="PANTHER" id="PTHR24278:SF28">
    <property type="entry name" value="COAGULATION FACTOR X"/>
    <property type="match status" value="1"/>
</dbReference>
<evidence type="ECO:0000256" key="2">
    <source>
        <dbReference type="ARBA" id="ARBA00004613"/>
    </source>
</evidence>
<dbReference type="GO" id="GO:0005543">
    <property type="term" value="F:phospholipid binding"/>
    <property type="evidence" value="ECO:0007669"/>
    <property type="project" value="Ensembl"/>
</dbReference>
<evidence type="ECO:0000256" key="1">
    <source>
        <dbReference type="ARBA" id="ARBA00001239"/>
    </source>
</evidence>
<evidence type="ECO:0000313" key="29">
    <source>
        <dbReference type="Proteomes" id="UP000694415"/>
    </source>
</evidence>
<dbReference type="Proteomes" id="UP000694415">
    <property type="component" value="Unplaced"/>
</dbReference>
<dbReference type="EC" id="3.4.21.6" evidence="3"/>
<dbReference type="Pfam" id="PF00089">
    <property type="entry name" value="Trypsin"/>
    <property type="match status" value="1"/>
</dbReference>
<keyword evidence="10" id="KW-0732">Signal</keyword>
<dbReference type="Ensembl" id="ENSMSIT00000009513.1">
    <property type="protein sequence ID" value="ENSMSIP00000007478.1"/>
    <property type="gene ID" value="ENSMSIG00000006622.1"/>
</dbReference>
<dbReference type="PANTHER" id="PTHR24278">
    <property type="entry name" value="COAGULATION FACTOR"/>
    <property type="match status" value="1"/>
</dbReference>
<dbReference type="InterPro" id="IPR009003">
    <property type="entry name" value="Peptidase_S1_PA"/>
</dbReference>
<dbReference type="SUPFAM" id="SSF57630">
    <property type="entry name" value="GLA-domain"/>
    <property type="match status" value="1"/>
</dbReference>
<evidence type="ECO:0000256" key="10">
    <source>
        <dbReference type="ARBA" id="ARBA00022729"/>
    </source>
</evidence>
<dbReference type="SMART" id="SM00020">
    <property type="entry name" value="Tryp_SPc"/>
    <property type="match status" value="1"/>
</dbReference>
<feature type="active site" description="Charge relay system" evidence="22">
    <location>
        <position position="285"/>
    </location>
</feature>
<keyword evidence="12 24" id="KW-0378">Hydrolase</keyword>
<evidence type="ECO:0000256" key="7">
    <source>
        <dbReference type="ARBA" id="ARBA00022670"/>
    </source>
</evidence>
<feature type="disulfide bond" evidence="23">
    <location>
        <begin position="124"/>
        <end position="133"/>
    </location>
</feature>
<dbReference type="InterPro" id="IPR050442">
    <property type="entry name" value="Peptidase_S1_coag_factors"/>
</dbReference>
<keyword evidence="14" id="KW-0106">Calcium</keyword>
<dbReference type="PROSITE" id="PS00022">
    <property type="entry name" value="EGF_1"/>
    <property type="match status" value="1"/>
</dbReference>
<evidence type="ECO:0000256" key="8">
    <source>
        <dbReference type="ARBA" id="ARBA00022685"/>
    </source>
</evidence>
<dbReference type="InterPro" id="IPR000152">
    <property type="entry name" value="EGF-type_Asp/Asn_hydroxyl_site"/>
</dbReference>
<dbReference type="FunFam" id="2.10.25.10:FF:000443">
    <property type="entry name" value="Coagulation factor X"/>
    <property type="match status" value="1"/>
</dbReference>
<dbReference type="PRINTS" id="PR00001">
    <property type="entry name" value="GLABLOOD"/>
</dbReference>
<dbReference type="PROSITE" id="PS01187">
    <property type="entry name" value="EGF_CA"/>
    <property type="match status" value="1"/>
</dbReference>
<dbReference type="CDD" id="cd00054">
    <property type="entry name" value="EGF_CA"/>
    <property type="match status" value="1"/>
</dbReference>
<dbReference type="GO" id="GO:0032008">
    <property type="term" value="P:positive regulation of TOR signaling"/>
    <property type="evidence" value="ECO:0007669"/>
    <property type="project" value="Ensembl"/>
</dbReference>
<evidence type="ECO:0000256" key="9">
    <source>
        <dbReference type="ARBA" id="ARBA00022696"/>
    </source>
</evidence>